<feature type="domain" description="Response regulatory" evidence="21">
    <location>
        <begin position="1688"/>
        <end position="1804"/>
    </location>
</feature>
<evidence type="ECO:0000256" key="3">
    <source>
        <dbReference type="ARBA" id="ARBA00012438"/>
    </source>
</evidence>
<dbReference type="RefSeq" id="WP_151125772.1">
    <property type="nucleotide sequence ID" value="NZ_VZPB01000075.1"/>
</dbReference>
<sequence>MADTPLSPDAQHPLRRPLHTLASRPVLTLPQGATLLEAARCLSRHRISFAPVLDAEGSPLGVITEAQLLRASQQGISPDTLVDTELQPAASAPGWLQAEDAYRLCLTRNVSHLLVLDAQGALDGVVSETDFRCLLNLEVLTGRHRVRSVMQPVAPTLPPQATLAQARALMAQQPEAGVVVLEDRRPVGVLTLRDLTRQAAQSPGPGDDQALLRDWMSQPVHTIAPDASLNEAAARMLALGIRHLVVVDGAGEFLGVLSEHDLTRTMALAVMDGVIEDERRLQQAVLRAIPDLVWLKDTEGVYLSCNPRFESLYGAPEEHIVGRTDFDFVDRAQADFFRANDQAAMRSDGPRTNEEWVTFADGHRELLQTRKIAVRDADGQVQGVLGIGRDITSLREAEQEFRDLFDHNPAPMFIYALDDLGVLRSNQAFQVLLGYSAPQAGRMQLPDFVIPEERQAMRQRVAALGAQTSEGQWHCLRADGSVMRVLGRSHHITHHGRACRVAVLRDMGPSDRAQQRERDRLALLERVVAGEALLPLLEQLTLDYEQLFPGALCSVLLLDEDGRSIRPAAAPHLPEFYCRALDGLAISPTAGSCGAAMALGRRVVAEDIATHPNWAPYKALAAQAGLASCWSEPIPGPNGQVLGSFAIYHRHPASPTPEELEHLQFSAQLASTAIIHGRTAEALQHSQRQLSAILESIPDLIWLTDRDGRYLACNAAFERFVQLPRQDILGQQHLPGLGEDTRQALTSGHDEVLRQGAPGATEQWLSPAGQNARRLFETLKSPLLDGEGRVTGVLSVARDITLIKQGASAVAERERLIDTMFGQTTDAIALVDPQTLGFVTFNDNAWRDLGYSREDFRRLSVWDVQAEMDARQVDAVVRQVASGETLRFETRHRGADGRLRLVDATLRQIVYAGRPLICAVWRDITETKQREMRFQRLNQAYAVLSGVNEAIVRIRDQATLFGEVCRVAVETGGFRMAWMGQMGEDGVHLTPSEHAGLVDGYLDALRIPVGRADTPGPTEQAWRSGEPVVVDDIRQDPRVAPWREKALARGYGASACFPIRVAGHPRAVFNVYAEAPHHFDEDLVALLSRLAQDIGFALEFAAAEEARRNEQRFRGQLIDSISNLFFAIDGEGRLALWNRRVEEVTGYGPDQIAGRAAPDFFVPEDRPLIAQRLREVFERGEATVEAMLESRDGRRTPYLFVSRRIQQGEQTLVVGTGTDISDRVASEQELQRYRQHLEDLVASRTAELENVNARLHREDRRLRTMLSLSERASTLSEDELLQKGIDDVAALSHSAGAFAQLLWGTEGETPRVLWSHGTPAALRQALARWSEEAQARVLAADQPLMLELTDPAAHEGDLDPGLLRLALVPVSDGGRTRMLLGVADKPQPYDEADLREMSLFGGDLWRIVRRRRIEIDLAQAKQDAEAANQAKSAFLANMSHEIRTPMNAIIGFAHLLHLDPLTPRQSDQLDKIGDAGQHLLQVINDILDFSKIEARKLSLEVGEFMLSTSIERVSTMLADRARAKDVALEVDLAPDCPARVLGDRLRLEQILLNLLSNAVKFTPHGRVDLRVRVLARQGRQLRLRFEVQDTGIGIREEQMLHLFEAFEQADVSTTRRFGGTGLGLAISKRLALLMGGEIGAESREGAGSLFWVELPFQVAAAAPIAVPAPAAPAPDAEPASGTDWRRVRILLAEDNPTNQEVAGMLLRSRGLDYALADNGEEAVRLVESEPFDLVLMDVQMPVMDGLQATRLIRQRHSAEALPIVAMTANAFEEDRAACLAAGMNDYLSKPVTPDLLWQCLARWLAHPPAPAPGPTAGGPAADPGAAEMALWQGLQAVPGLDLSDGLARVQGQPAVFRRALQLFLDHHAEDATRLREAVAQGRVAPMGPLAHALAGAAHTVGLSALAGLARALDGALGEARPDAGVL</sequence>
<dbReference type="InterPro" id="IPR000644">
    <property type="entry name" value="CBS_dom"/>
</dbReference>
<evidence type="ECO:0000256" key="13">
    <source>
        <dbReference type="ARBA" id="ARBA00023306"/>
    </source>
</evidence>
<dbReference type="SMART" id="SM00065">
    <property type="entry name" value="GAF"/>
    <property type="match status" value="2"/>
</dbReference>
<evidence type="ECO:0000256" key="6">
    <source>
        <dbReference type="ARBA" id="ARBA00022729"/>
    </source>
</evidence>
<evidence type="ECO:0000256" key="2">
    <source>
        <dbReference type="ARBA" id="ARBA00004370"/>
    </source>
</evidence>
<dbReference type="EMBL" id="VZPB01000075">
    <property type="protein sequence ID" value="KAB0574474.1"/>
    <property type="molecule type" value="Genomic_DNA"/>
</dbReference>
<keyword evidence="12" id="KW-0472">Membrane</keyword>
<evidence type="ECO:0000256" key="18">
    <source>
        <dbReference type="PROSITE-ProRule" id="PRU00703"/>
    </source>
</evidence>
<dbReference type="Pfam" id="PF13185">
    <property type="entry name" value="GAF_2"/>
    <property type="match status" value="3"/>
</dbReference>
<dbReference type="CDD" id="cd16922">
    <property type="entry name" value="HATPase_EvgS-ArcB-TorS-like"/>
    <property type="match status" value="1"/>
</dbReference>
<dbReference type="InterPro" id="IPR029016">
    <property type="entry name" value="GAF-like_dom_sf"/>
</dbReference>
<dbReference type="InterPro" id="IPR036890">
    <property type="entry name" value="HATPase_C_sf"/>
</dbReference>
<feature type="domain" description="CBS" evidence="25">
    <location>
        <begin position="150"/>
        <end position="206"/>
    </location>
</feature>
<dbReference type="PRINTS" id="PR00344">
    <property type="entry name" value="BCTRLSENSOR"/>
</dbReference>
<dbReference type="SUPFAM" id="SSF47226">
    <property type="entry name" value="Histidine-containing phosphotransfer domain, HPT domain"/>
    <property type="match status" value="1"/>
</dbReference>
<keyword evidence="4 17" id="KW-0597">Phosphoprotein</keyword>
<dbReference type="GO" id="GO:0005524">
    <property type="term" value="F:ATP binding"/>
    <property type="evidence" value="ECO:0007669"/>
    <property type="project" value="UniProtKB-KW"/>
</dbReference>
<dbReference type="Gene3D" id="3.30.450.20">
    <property type="entry name" value="PAS domain"/>
    <property type="match status" value="5"/>
</dbReference>
<dbReference type="InterPro" id="IPR000014">
    <property type="entry name" value="PAS"/>
</dbReference>
<dbReference type="InterPro" id="IPR036641">
    <property type="entry name" value="HPT_dom_sf"/>
</dbReference>
<dbReference type="Pfam" id="PF01627">
    <property type="entry name" value="Hpt"/>
    <property type="match status" value="1"/>
</dbReference>
<dbReference type="SMART" id="SM00387">
    <property type="entry name" value="HATPase_c"/>
    <property type="match status" value="1"/>
</dbReference>
<evidence type="ECO:0000256" key="5">
    <source>
        <dbReference type="ARBA" id="ARBA00022679"/>
    </source>
</evidence>
<comment type="caution">
    <text evidence="26">The sequence shown here is derived from an EMBL/GenBank/DDBJ whole genome shotgun (WGS) entry which is preliminary data.</text>
</comment>
<gene>
    <name evidence="26" type="ORF">F7Q92_19650</name>
</gene>
<dbReference type="PROSITE" id="PS50109">
    <property type="entry name" value="HIS_KIN"/>
    <property type="match status" value="1"/>
</dbReference>
<dbReference type="CDD" id="cd00130">
    <property type="entry name" value="PAS"/>
    <property type="match status" value="5"/>
</dbReference>
<comment type="function">
    <text evidence="14">Member of the two-component regulatory system BvgS/BvgA. Phosphorylates BvgA via a four-step phosphorelay in response to environmental signals.</text>
</comment>
<feature type="domain" description="CBS" evidence="25">
    <location>
        <begin position="216"/>
        <end position="278"/>
    </location>
</feature>
<feature type="domain" description="PAS" evidence="22">
    <location>
        <begin position="1110"/>
        <end position="1180"/>
    </location>
</feature>
<evidence type="ECO:0000256" key="9">
    <source>
        <dbReference type="ARBA" id="ARBA00022840"/>
    </source>
</evidence>
<dbReference type="Pfam" id="PF00512">
    <property type="entry name" value="HisKA"/>
    <property type="match status" value="1"/>
</dbReference>
<evidence type="ECO:0000256" key="16">
    <source>
        <dbReference type="PROSITE-ProRule" id="PRU00110"/>
    </source>
</evidence>
<keyword evidence="9" id="KW-0067">ATP-binding</keyword>
<dbReference type="SMART" id="SM00388">
    <property type="entry name" value="HisKA"/>
    <property type="match status" value="1"/>
</dbReference>
<dbReference type="InterPro" id="IPR003661">
    <property type="entry name" value="HisK_dim/P_dom"/>
</dbReference>
<dbReference type="SMART" id="SM00086">
    <property type="entry name" value="PAC"/>
    <property type="match status" value="5"/>
</dbReference>
<dbReference type="GO" id="GO:0005886">
    <property type="term" value="C:plasma membrane"/>
    <property type="evidence" value="ECO:0007669"/>
    <property type="project" value="UniProtKB-SubCell"/>
</dbReference>
<feature type="domain" description="Histidine kinase" evidence="20">
    <location>
        <begin position="1437"/>
        <end position="1658"/>
    </location>
</feature>
<dbReference type="Pfam" id="PF08448">
    <property type="entry name" value="PAS_4"/>
    <property type="match status" value="3"/>
</dbReference>
<name>A0A643F6P9_IDEDE</name>
<evidence type="ECO:0000259" key="21">
    <source>
        <dbReference type="PROSITE" id="PS50110"/>
    </source>
</evidence>
<evidence type="ECO:0000256" key="15">
    <source>
        <dbReference type="ARBA" id="ARBA00070152"/>
    </source>
</evidence>
<dbReference type="InterPro" id="IPR013656">
    <property type="entry name" value="PAS_4"/>
</dbReference>
<protein>
    <recommendedName>
        <fullName evidence="15">Virulence sensor protein BvgS</fullName>
        <ecNumber evidence="3">2.7.13.3</ecNumber>
    </recommendedName>
</protein>
<evidence type="ECO:0000259" key="23">
    <source>
        <dbReference type="PROSITE" id="PS50113"/>
    </source>
</evidence>
<dbReference type="EC" id="2.7.13.3" evidence="3"/>
<dbReference type="InterPro" id="IPR011006">
    <property type="entry name" value="CheY-like_superfamily"/>
</dbReference>
<accession>A0A643F6P9</accession>
<dbReference type="InterPro" id="IPR008207">
    <property type="entry name" value="Sig_transdc_His_kin_Hpt_dom"/>
</dbReference>
<dbReference type="Gene3D" id="1.20.120.160">
    <property type="entry name" value="HPT domain"/>
    <property type="match status" value="1"/>
</dbReference>
<keyword evidence="5" id="KW-0808">Transferase</keyword>
<keyword evidence="7" id="KW-0547">Nucleotide-binding</keyword>
<dbReference type="CDD" id="cd00082">
    <property type="entry name" value="HisKA"/>
    <property type="match status" value="1"/>
</dbReference>
<dbReference type="PROSITE" id="PS50113">
    <property type="entry name" value="PAC"/>
    <property type="match status" value="2"/>
</dbReference>
<feature type="domain" description="PAC" evidence="23">
    <location>
        <begin position="351"/>
        <end position="403"/>
    </location>
</feature>
<evidence type="ECO:0000259" key="25">
    <source>
        <dbReference type="PROSITE" id="PS51371"/>
    </source>
</evidence>
<dbReference type="Gene3D" id="1.10.287.130">
    <property type="match status" value="1"/>
</dbReference>
<dbReference type="Pfam" id="PF00989">
    <property type="entry name" value="PAS"/>
    <property type="match status" value="1"/>
</dbReference>
<dbReference type="InterPro" id="IPR001789">
    <property type="entry name" value="Sig_transdc_resp-reg_receiver"/>
</dbReference>
<feature type="domain" description="PAS" evidence="22">
    <location>
        <begin position="397"/>
        <end position="461"/>
    </location>
</feature>
<dbReference type="SMART" id="SM00091">
    <property type="entry name" value="PAS"/>
    <property type="match status" value="5"/>
</dbReference>
<dbReference type="Gene3D" id="3.40.50.2300">
    <property type="match status" value="1"/>
</dbReference>
<dbReference type="SUPFAM" id="SSF55781">
    <property type="entry name" value="GAF domain-like"/>
    <property type="match status" value="2"/>
</dbReference>
<keyword evidence="27" id="KW-1185">Reference proteome</keyword>
<evidence type="ECO:0000256" key="19">
    <source>
        <dbReference type="SAM" id="Coils"/>
    </source>
</evidence>
<feature type="domain" description="PAS" evidence="22">
    <location>
        <begin position="277"/>
        <end position="348"/>
    </location>
</feature>
<evidence type="ECO:0000259" key="22">
    <source>
        <dbReference type="PROSITE" id="PS50112"/>
    </source>
</evidence>
<keyword evidence="18" id="KW-0129">CBS domain</keyword>
<evidence type="ECO:0000256" key="17">
    <source>
        <dbReference type="PROSITE-ProRule" id="PRU00169"/>
    </source>
</evidence>
<dbReference type="OrthoDB" id="8552871at2"/>
<dbReference type="NCBIfam" id="TIGR00229">
    <property type="entry name" value="sensory_box"/>
    <property type="match status" value="5"/>
</dbReference>
<dbReference type="SUPFAM" id="SSF52172">
    <property type="entry name" value="CheY-like"/>
    <property type="match status" value="1"/>
</dbReference>
<dbReference type="InterPro" id="IPR005467">
    <property type="entry name" value="His_kinase_dom"/>
</dbReference>
<dbReference type="CDD" id="cd17546">
    <property type="entry name" value="REC_hyHK_CKI1_RcsC-like"/>
    <property type="match status" value="1"/>
</dbReference>
<dbReference type="PANTHER" id="PTHR45339:SF5">
    <property type="entry name" value="HISTIDINE KINASE"/>
    <property type="match status" value="1"/>
</dbReference>
<dbReference type="InterPro" id="IPR035965">
    <property type="entry name" value="PAS-like_dom_sf"/>
</dbReference>
<feature type="domain" description="HPt" evidence="24">
    <location>
        <begin position="1852"/>
        <end position="1926"/>
    </location>
</feature>
<evidence type="ECO:0000256" key="7">
    <source>
        <dbReference type="ARBA" id="ARBA00022741"/>
    </source>
</evidence>
<evidence type="ECO:0000313" key="26">
    <source>
        <dbReference type="EMBL" id="KAB0574474.1"/>
    </source>
</evidence>
<dbReference type="Gene3D" id="3.30.450.40">
    <property type="match status" value="2"/>
</dbReference>
<feature type="domain" description="CBS" evidence="25">
    <location>
        <begin position="22"/>
        <end position="80"/>
    </location>
</feature>
<dbReference type="SUPFAM" id="SSF47384">
    <property type="entry name" value="Homodimeric domain of signal transducing histidine kinase"/>
    <property type="match status" value="1"/>
</dbReference>
<keyword evidence="10" id="KW-0902">Two-component regulatory system</keyword>
<dbReference type="PANTHER" id="PTHR45339">
    <property type="entry name" value="HYBRID SIGNAL TRANSDUCTION HISTIDINE KINASE J"/>
    <property type="match status" value="1"/>
</dbReference>
<dbReference type="PROSITE" id="PS50110">
    <property type="entry name" value="RESPONSE_REGULATORY"/>
    <property type="match status" value="1"/>
</dbReference>
<dbReference type="GO" id="GO:0000155">
    <property type="term" value="F:phosphorelay sensor kinase activity"/>
    <property type="evidence" value="ECO:0007669"/>
    <property type="project" value="InterPro"/>
</dbReference>
<feature type="coiled-coil region" evidence="19">
    <location>
        <begin position="1410"/>
        <end position="1437"/>
    </location>
</feature>
<dbReference type="SUPFAM" id="SSF55785">
    <property type="entry name" value="PYP-like sensor domain (PAS domain)"/>
    <property type="match status" value="5"/>
</dbReference>
<dbReference type="FunFam" id="3.30.565.10:FF:000010">
    <property type="entry name" value="Sensor histidine kinase RcsC"/>
    <property type="match status" value="1"/>
</dbReference>
<comment type="catalytic activity">
    <reaction evidence="1">
        <text>ATP + protein L-histidine = ADP + protein N-phospho-L-histidine.</text>
        <dbReference type="EC" id="2.7.13.3"/>
    </reaction>
</comment>
<keyword evidence="11" id="KW-0843">Virulence</keyword>
<dbReference type="InterPro" id="IPR003594">
    <property type="entry name" value="HATPase_dom"/>
</dbReference>
<dbReference type="PROSITE" id="PS51371">
    <property type="entry name" value="CBS"/>
    <property type="match status" value="3"/>
</dbReference>
<feature type="domain" description="PAC" evidence="23">
    <location>
        <begin position="1182"/>
        <end position="1232"/>
    </location>
</feature>
<dbReference type="InterPro" id="IPR001610">
    <property type="entry name" value="PAC"/>
</dbReference>
<dbReference type="GO" id="GO:0006355">
    <property type="term" value="P:regulation of DNA-templated transcription"/>
    <property type="evidence" value="ECO:0007669"/>
    <property type="project" value="InterPro"/>
</dbReference>
<evidence type="ECO:0000259" key="20">
    <source>
        <dbReference type="PROSITE" id="PS50109"/>
    </source>
</evidence>
<dbReference type="FunFam" id="1.10.287.130:FF:000038">
    <property type="entry name" value="Sensory transduction histidine kinase"/>
    <property type="match status" value="1"/>
</dbReference>
<dbReference type="InterPro" id="IPR004358">
    <property type="entry name" value="Sig_transdc_His_kin-like_C"/>
</dbReference>
<proteinExistence type="predicted"/>
<keyword evidence="13" id="KW-0131">Cell cycle</keyword>
<dbReference type="Proteomes" id="UP000430120">
    <property type="component" value="Unassembled WGS sequence"/>
</dbReference>
<evidence type="ECO:0000256" key="8">
    <source>
        <dbReference type="ARBA" id="ARBA00022777"/>
    </source>
</evidence>
<dbReference type="InterPro" id="IPR036097">
    <property type="entry name" value="HisK_dim/P_sf"/>
</dbReference>
<evidence type="ECO:0000256" key="14">
    <source>
        <dbReference type="ARBA" id="ARBA00058004"/>
    </source>
</evidence>
<feature type="modified residue" description="4-aspartylphosphate" evidence="17">
    <location>
        <position position="1737"/>
    </location>
</feature>
<organism evidence="26 27">
    <name type="scientific">Ideonella dechloratans</name>
    <dbReference type="NCBI Taxonomy" id="36863"/>
    <lineage>
        <taxon>Bacteria</taxon>
        <taxon>Pseudomonadati</taxon>
        <taxon>Pseudomonadota</taxon>
        <taxon>Betaproteobacteria</taxon>
        <taxon>Burkholderiales</taxon>
        <taxon>Sphaerotilaceae</taxon>
        <taxon>Ideonella</taxon>
    </lineage>
</organism>
<dbReference type="Pfam" id="PF00571">
    <property type="entry name" value="CBS"/>
    <property type="match status" value="3"/>
</dbReference>
<dbReference type="InterPro" id="IPR000700">
    <property type="entry name" value="PAS-assoc_C"/>
</dbReference>
<evidence type="ECO:0000256" key="1">
    <source>
        <dbReference type="ARBA" id="ARBA00000085"/>
    </source>
</evidence>
<keyword evidence="19" id="KW-0175">Coiled coil</keyword>
<dbReference type="InterPro" id="IPR046342">
    <property type="entry name" value="CBS_dom_sf"/>
</dbReference>
<dbReference type="Gene3D" id="3.10.580.10">
    <property type="entry name" value="CBS-domain"/>
    <property type="match status" value="2"/>
</dbReference>
<evidence type="ECO:0000256" key="4">
    <source>
        <dbReference type="ARBA" id="ARBA00022553"/>
    </source>
</evidence>
<dbReference type="SUPFAM" id="SSF54631">
    <property type="entry name" value="CBS-domain pair"/>
    <property type="match status" value="2"/>
</dbReference>
<dbReference type="Pfam" id="PF02518">
    <property type="entry name" value="HATPase_c"/>
    <property type="match status" value="1"/>
</dbReference>
<evidence type="ECO:0000256" key="11">
    <source>
        <dbReference type="ARBA" id="ARBA00023026"/>
    </source>
</evidence>
<keyword evidence="6" id="KW-0732">Signal</keyword>
<feature type="domain" description="PAS" evidence="22">
    <location>
        <begin position="686"/>
        <end position="756"/>
    </location>
</feature>
<feature type="modified residue" description="Phosphohistidine" evidence="16">
    <location>
        <position position="1891"/>
    </location>
</feature>
<dbReference type="Gene3D" id="3.30.565.10">
    <property type="entry name" value="Histidine kinase-like ATPase, C-terminal domain"/>
    <property type="match status" value="1"/>
</dbReference>
<dbReference type="Pfam" id="PF00072">
    <property type="entry name" value="Response_reg"/>
    <property type="match status" value="1"/>
</dbReference>
<evidence type="ECO:0000259" key="24">
    <source>
        <dbReference type="PROSITE" id="PS50894"/>
    </source>
</evidence>
<comment type="subcellular location">
    <subcellularLocation>
        <location evidence="2">Membrane</location>
    </subcellularLocation>
</comment>
<dbReference type="SUPFAM" id="SSF55874">
    <property type="entry name" value="ATPase domain of HSP90 chaperone/DNA topoisomerase II/histidine kinase"/>
    <property type="match status" value="1"/>
</dbReference>
<dbReference type="InterPro" id="IPR013767">
    <property type="entry name" value="PAS_fold"/>
</dbReference>
<dbReference type="SMART" id="SM00448">
    <property type="entry name" value="REC"/>
    <property type="match status" value="1"/>
</dbReference>
<keyword evidence="8" id="KW-0418">Kinase</keyword>
<feature type="non-terminal residue" evidence="26">
    <location>
        <position position="1926"/>
    </location>
</feature>
<dbReference type="InterPro" id="IPR003018">
    <property type="entry name" value="GAF"/>
</dbReference>
<dbReference type="SMART" id="SM00116">
    <property type="entry name" value="CBS"/>
    <property type="match status" value="4"/>
</dbReference>
<dbReference type="PROSITE" id="PS50894">
    <property type="entry name" value="HPT"/>
    <property type="match status" value="1"/>
</dbReference>
<dbReference type="PROSITE" id="PS50112">
    <property type="entry name" value="PAS"/>
    <property type="match status" value="4"/>
</dbReference>
<evidence type="ECO:0000313" key="27">
    <source>
        <dbReference type="Proteomes" id="UP000430120"/>
    </source>
</evidence>
<reference evidence="26 27" key="1">
    <citation type="submission" date="2019-09" db="EMBL/GenBank/DDBJ databases">
        <title>Draft genome sequences of 48 bacterial type strains from the CCUG.</title>
        <authorList>
            <person name="Tunovic T."/>
            <person name="Pineiro-Iglesias B."/>
            <person name="Unosson C."/>
            <person name="Inganas E."/>
            <person name="Ohlen M."/>
            <person name="Cardew S."/>
            <person name="Jensie-Markopoulos S."/>
            <person name="Salva-Serra F."/>
            <person name="Jaen-Luchoro D."/>
            <person name="Karlsson R."/>
            <person name="Svensson-Stadler L."/>
            <person name="Chun J."/>
            <person name="Moore E."/>
        </authorList>
    </citation>
    <scope>NUCLEOTIDE SEQUENCE [LARGE SCALE GENOMIC DNA]</scope>
    <source>
        <strain evidence="26 27">CCUG 30977</strain>
    </source>
</reference>
<evidence type="ECO:0000256" key="10">
    <source>
        <dbReference type="ARBA" id="ARBA00023012"/>
    </source>
</evidence>
<evidence type="ECO:0000256" key="12">
    <source>
        <dbReference type="ARBA" id="ARBA00023136"/>
    </source>
</evidence>
<dbReference type="Pfam" id="PF13426">
    <property type="entry name" value="PAS_9"/>
    <property type="match status" value="1"/>
</dbReference>